<dbReference type="AlphaFoldDB" id="A0A8S3YVL5"/>
<protein>
    <submittedName>
        <fullName evidence="2">Uncharacterized protein</fullName>
    </submittedName>
</protein>
<feature type="compositionally biased region" description="Polar residues" evidence="1">
    <location>
        <begin position="1"/>
        <end position="18"/>
    </location>
</feature>
<reference evidence="2" key="1">
    <citation type="submission" date="2021-04" db="EMBL/GenBank/DDBJ databases">
        <authorList>
            <consortium name="Molecular Ecology Group"/>
        </authorList>
    </citation>
    <scope>NUCLEOTIDE SEQUENCE</scope>
</reference>
<feature type="compositionally biased region" description="Low complexity" evidence="1">
    <location>
        <begin position="62"/>
        <end position="72"/>
    </location>
</feature>
<proteinExistence type="predicted"/>
<evidence type="ECO:0000313" key="2">
    <source>
        <dbReference type="EMBL" id="CAG5120258.1"/>
    </source>
</evidence>
<accession>A0A8S3YVL5</accession>
<organism evidence="2 3">
    <name type="scientific">Candidula unifasciata</name>
    <dbReference type="NCBI Taxonomy" id="100452"/>
    <lineage>
        <taxon>Eukaryota</taxon>
        <taxon>Metazoa</taxon>
        <taxon>Spiralia</taxon>
        <taxon>Lophotrochozoa</taxon>
        <taxon>Mollusca</taxon>
        <taxon>Gastropoda</taxon>
        <taxon>Heterobranchia</taxon>
        <taxon>Euthyneura</taxon>
        <taxon>Panpulmonata</taxon>
        <taxon>Eupulmonata</taxon>
        <taxon>Stylommatophora</taxon>
        <taxon>Helicina</taxon>
        <taxon>Helicoidea</taxon>
        <taxon>Geomitridae</taxon>
        <taxon>Candidula</taxon>
    </lineage>
</organism>
<dbReference type="EMBL" id="CAJHNH020000866">
    <property type="protein sequence ID" value="CAG5120258.1"/>
    <property type="molecule type" value="Genomic_DNA"/>
</dbReference>
<gene>
    <name evidence="2" type="ORF">CUNI_LOCUS5816</name>
</gene>
<sequence>MKNFNPNTEENSGKNQLESLCEETEMSMVDGGISSSEIQEEGEKGADNKSIFTITDTPDKPNNSNNHNNNNSEKQHKEVRFKNKIFTIDLTEEDLHEDNDSIYGNALAGTLSHTPVNDDSPINSLNGYMVSDDSDDSNHCEIYIPVEPDRSNRVTREIATRNDESLDSGIEVVNAFNCRRNRNRRNSVHSNGFNLGTIINMDDS</sequence>
<feature type="region of interest" description="Disordered" evidence="1">
    <location>
        <begin position="1"/>
        <end position="77"/>
    </location>
</feature>
<keyword evidence="3" id="KW-1185">Reference proteome</keyword>
<comment type="caution">
    <text evidence="2">The sequence shown here is derived from an EMBL/GenBank/DDBJ whole genome shotgun (WGS) entry which is preliminary data.</text>
</comment>
<evidence type="ECO:0000313" key="3">
    <source>
        <dbReference type="Proteomes" id="UP000678393"/>
    </source>
</evidence>
<evidence type="ECO:0000256" key="1">
    <source>
        <dbReference type="SAM" id="MobiDB-lite"/>
    </source>
</evidence>
<name>A0A8S3YVL5_9EUPU</name>
<dbReference type="Proteomes" id="UP000678393">
    <property type="component" value="Unassembled WGS sequence"/>
</dbReference>